<reference evidence="14" key="3">
    <citation type="submission" date="2020-12" db="UniProtKB">
        <authorList>
            <consortium name="EnsemblPlants"/>
        </authorList>
    </citation>
    <scope>IDENTIFICATION</scope>
</reference>
<organism evidence="13">
    <name type="scientific">Physcomitrium patens</name>
    <name type="common">Spreading-leaved earth moss</name>
    <name type="synonym">Physcomitrella patens</name>
    <dbReference type="NCBI Taxonomy" id="3218"/>
    <lineage>
        <taxon>Eukaryota</taxon>
        <taxon>Viridiplantae</taxon>
        <taxon>Streptophyta</taxon>
        <taxon>Embryophyta</taxon>
        <taxon>Bryophyta</taxon>
        <taxon>Bryophytina</taxon>
        <taxon>Bryopsida</taxon>
        <taxon>Funariidae</taxon>
        <taxon>Funariales</taxon>
        <taxon>Funariaceae</taxon>
        <taxon>Physcomitrium</taxon>
    </lineage>
</organism>
<dbReference type="HAMAP" id="MF_02040">
    <property type="entry name" value="Mrp_NBP35"/>
    <property type="match status" value="1"/>
</dbReference>
<evidence type="ECO:0000256" key="9">
    <source>
        <dbReference type="ARBA" id="ARBA00023014"/>
    </source>
</evidence>
<dbReference type="GeneID" id="112295563"/>
<dbReference type="OrthoDB" id="1741334at2759"/>
<dbReference type="Gramene" id="Pp3c18_10900V3.2">
    <property type="protein sequence ID" value="Pp3c18_10900V3.2"/>
    <property type="gene ID" value="Pp3c18_10900"/>
</dbReference>
<comment type="subcellular location">
    <subcellularLocation>
        <location evidence="2">Mitochondrion</location>
    </subcellularLocation>
</comment>
<keyword evidence="4" id="KW-0479">Metal-binding</keyword>
<dbReference type="OMA" id="CNHESHI"/>
<dbReference type="PANTHER" id="PTHR42961:SF2">
    <property type="entry name" value="IRON-SULFUR PROTEIN NUBPL"/>
    <property type="match status" value="1"/>
</dbReference>
<dbReference type="InterPro" id="IPR044304">
    <property type="entry name" value="NUBPL-like"/>
</dbReference>
<dbReference type="CDD" id="cd02037">
    <property type="entry name" value="Mrp_NBP35"/>
    <property type="match status" value="1"/>
</dbReference>
<dbReference type="InterPro" id="IPR019591">
    <property type="entry name" value="Mrp/NBP35_ATP-bd"/>
</dbReference>
<dbReference type="GO" id="GO:0032981">
    <property type="term" value="P:mitochondrial respiratory chain complex I assembly"/>
    <property type="evidence" value="ECO:0000318"/>
    <property type="project" value="GO_Central"/>
</dbReference>
<dbReference type="InterPro" id="IPR033756">
    <property type="entry name" value="YlxH/NBP35"/>
</dbReference>
<evidence type="ECO:0000256" key="12">
    <source>
        <dbReference type="ARBA" id="ARBA00081370"/>
    </source>
</evidence>
<evidence type="ECO:0000256" key="7">
    <source>
        <dbReference type="ARBA" id="ARBA00022946"/>
    </source>
</evidence>
<evidence type="ECO:0000256" key="8">
    <source>
        <dbReference type="ARBA" id="ARBA00023004"/>
    </source>
</evidence>
<accession>A0A2K1J0M4</accession>
<dbReference type="EMBL" id="ABEU02000018">
    <property type="protein sequence ID" value="PNR35078.1"/>
    <property type="molecule type" value="Genomic_DNA"/>
</dbReference>
<dbReference type="SUPFAM" id="SSF52540">
    <property type="entry name" value="P-loop containing nucleoside triphosphate hydrolases"/>
    <property type="match status" value="1"/>
</dbReference>
<reference evidence="13 15" key="1">
    <citation type="journal article" date="2008" name="Science">
        <title>The Physcomitrella genome reveals evolutionary insights into the conquest of land by plants.</title>
        <authorList>
            <person name="Rensing S."/>
            <person name="Lang D."/>
            <person name="Zimmer A."/>
            <person name="Terry A."/>
            <person name="Salamov A."/>
            <person name="Shapiro H."/>
            <person name="Nishiyama T."/>
            <person name="Perroud P.-F."/>
            <person name="Lindquist E."/>
            <person name="Kamisugi Y."/>
            <person name="Tanahashi T."/>
            <person name="Sakakibara K."/>
            <person name="Fujita T."/>
            <person name="Oishi K."/>
            <person name="Shin-I T."/>
            <person name="Kuroki Y."/>
            <person name="Toyoda A."/>
            <person name="Suzuki Y."/>
            <person name="Hashimoto A."/>
            <person name="Yamaguchi K."/>
            <person name="Sugano A."/>
            <person name="Kohara Y."/>
            <person name="Fujiyama A."/>
            <person name="Anterola A."/>
            <person name="Aoki S."/>
            <person name="Ashton N."/>
            <person name="Barbazuk W.B."/>
            <person name="Barker E."/>
            <person name="Bennetzen J."/>
            <person name="Bezanilla M."/>
            <person name="Blankenship R."/>
            <person name="Cho S.H."/>
            <person name="Dutcher S."/>
            <person name="Estelle M."/>
            <person name="Fawcett J.A."/>
            <person name="Gundlach H."/>
            <person name="Hanada K."/>
            <person name="Heyl A."/>
            <person name="Hicks K.A."/>
            <person name="Hugh J."/>
            <person name="Lohr M."/>
            <person name="Mayer K."/>
            <person name="Melkozernov A."/>
            <person name="Murata T."/>
            <person name="Nelson D."/>
            <person name="Pils B."/>
            <person name="Prigge M."/>
            <person name="Reiss B."/>
            <person name="Renner T."/>
            <person name="Rombauts S."/>
            <person name="Rushton P."/>
            <person name="Sanderfoot A."/>
            <person name="Schween G."/>
            <person name="Shiu S.-H."/>
            <person name="Stueber K."/>
            <person name="Theodoulou F.L."/>
            <person name="Tu H."/>
            <person name="Van de Peer Y."/>
            <person name="Verrier P.J."/>
            <person name="Waters E."/>
            <person name="Wood A."/>
            <person name="Yang L."/>
            <person name="Cove D."/>
            <person name="Cuming A."/>
            <person name="Hasebe M."/>
            <person name="Lucas S."/>
            <person name="Mishler D.B."/>
            <person name="Reski R."/>
            <person name="Grigoriev I."/>
            <person name="Quatrano R.S."/>
            <person name="Boore J.L."/>
        </authorList>
    </citation>
    <scope>NUCLEOTIDE SEQUENCE [LARGE SCALE GENOMIC DNA]</scope>
    <source>
        <strain evidence="14 15">cv. Gransden 2004</strain>
    </source>
</reference>
<keyword evidence="8" id="KW-0408">Iron</keyword>
<dbReference type="GO" id="GO:0005759">
    <property type="term" value="C:mitochondrial matrix"/>
    <property type="evidence" value="ECO:0007669"/>
    <property type="project" value="EnsemblPlants"/>
</dbReference>
<dbReference type="FunFam" id="3.40.50.300:FF:000709">
    <property type="entry name" value="Iron-sulfur protein NUBPL isoform X1"/>
    <property type="match status" value="1"/>
</dbReference>
<keyword evidence="10" id="KW-0496">Mitochondrion</keyword>
<comment type="similarity">
    <text evidence="11">Belongs to the Mrp/NBP35 ATP-binding proteins family.</text>
</comment>
<evidence type="ECO:0000313" key="14">
    <source>
        <dbReference type="EnsemblPlants" id="Pp3c18_10900V3.1"/>
    </source>
</evidence>
<evidence type="ECO:0000256" key="1">
    <source>
        <dbReference type="ARBA" id="ARBA00001966"/>
    </source>
</evidence>
<dbReference type="KEGG" id="ppp:112295563"/>
<dbReference type="AlphaFoldDB" id="A0A2K1J0M4"/>
<dbReference type="GO" id="GO:0032543">
    <property type="term" value="P:mitochondrial translation"/>
    <property type="evidence" value="ECO:0007669"/>
    <property type="project" value="EnsemblPlants"/>
</dbReference>
<keyword evidence="15" id="KW-1185">Reference proteome</keyword>
<reference evidence="13 15" key="2">
    <citation type="journal article" date="2018" name="Plant J.">
        <title>The Physcomitrella patens chromosome-scale assembly reveals moss genome structure and evolution.</title>
        <authorList>
            <person name="Lang D."/>
            <person name="Ullrich K.K."/>
            <person name="Murat F."/>
            <person name="Fuchs J."/>
            <person name="Jenkins J."/>
            <person name="Haas F.B."/>
            <person name="Piednoel M."/>
            <person name="Gundlach H."/>
            <person name="Van Bel M."/>
            <person name="Meyberg R."/>
            <person name="Vives C."/>
            <person name="Morata J."/>
            <person name="Symeonidi A."/>
            <person name="Hiss M."/>
            <person name="Muchero W."/>
            <person name="Kamisugi Y."/>
            <person name="Saleh O."/>
            <person name="Blanc G."/>
            <person name="Decker E.L."/>
            <person name="van Gessel N."/>
            <person name="Grimwood J."/>
            <person name="Hayes R.D."/>
            <person name="Graham S.W."/>
            <person name="Gunter L.E."/>
            <person name="McDaniel S.F."/>
            <person name="Hoernstein S.N.W."/>
            <person name="Larsson A."/>
            <person name="Li F.W."/>
            <person name="Perroud P.F."/>
            <person name="Phillips J."/>
            <person name="Ranjan P."/>
            <person name="Rokshar D.S."/>
            <person name="Rothfels C.J."/>
            <person name="Schneider L."/>
            <person name="Shu S."/>
            <person name="Stevenson D.W."/>
            <person name="Thummler F."/>
            <person name="Tillich M."/>
            <person name="Villarreal Aguilar J.C."/>
            <person name="Widiez T."/>
            <person name="Wong G.K."/>
            <person name="Wymore A."/>
            <person name="Zhang Y."/>
            <person name="Zimmer A.D."/>
            <person name="Quatrano R.S."/>
            <person name="Mayer K.F.X."/>
            <person name="Goodstein D."/>
            <person name="Casacuberta J.M."/>
            <person name="Vandepoele K."/>
            <person name="Reski R."/>
            <person name="Cuming A.C."/>
            <person name="Tuskan G.A."/>
            <person name="Maumus F."/>
            <person name="Salse J."/>
            <person name="Schmutz J."/>
            <person name="Rensing S.A."/>
        </authorList>
    </citation>
    <scope>NUCLEOTIDE SEQUENCE [LARGE SCALE GENOMIC DNA]</scope>
    <source>
        <strain evidence="14 15">cv. Gransden 2004</strain>
    </source>
</reference>
<dbReference type="Pfam" id="PF10609">
    <property type="entry name" value="ParA"/>
    <property type="match status" value="1"/>
</dbReference>
<dbReference type="GO" id="GO:0140663">
    <property type="term" value="F:ATP-dependent FeS chaperone activity"/>
    <property type="evidence" value="ECO:0007669"/>
    <property type="project" value="InterPro"/>
</dbReference>
<dbReference type="GO" id="GO:0005739">
    <property type="term" value="C:mitochondrion"/>
    <property type="evidence" value="ECO:0000318"/>
    <property type="project" value="GO_Central"/>
</dbReference>
<comment type="cofactor">
    <cofactor evidence="1">
        <name>[4Fe-4S] cluster</name>
        <dbReference type="ChEBI" id="CHEBI:49883"/>
    </cofactor>
</comment>
<evidence type="ECO:0000313" key="13">
    <source>
        <dbReference type="EMBL" id="PNR35078.1"/>
    </source>
</evidence>
<dbReference type="STRING" id="3218.A0A2K1J0M4"/>
<name>A0A2K1J0M4_PHYPA</name>
<gene>
    <name evidence="14" type="primary">LOC112295563</name>
    <name evidence="13" type="ORF">PHYPA_022977</name>
</gene>
<evidence type="ECO:0000313" key="15">
    <source>
        <dbReference type="Proteomes" id="UP000006727"/>
    </source>
</evidence>
<dbReference type="EnsemblPlants" id="Pp3c18_10900V3.2">
    <property type="protein sequence ID" value="Pp3c18_10900V3.2"/>
    <property type="gene ID" value="Pp3c18_10900"/>
</dbReference>
<dbReference type="PANTHER" id="PTHR42961">
    <property type="entry name" value="IRON-SULFUR PROTEIN NUBPL"/>
    <property type="match status" value="1"/>
</dbReference>
<protein>
    <recommendedName>
        <fullName evidence="12">Nucleotide-binding protein-like</fullName>
    </recommendedName>
</protein>
<evidence type="ECO:0000256" key="10">
    <source>
        <dbReference type="ARBA" id="ARBA00023128"/>
    </source>
</evidence>
<dbReference type="GO" id="GO:0046872">
    <property type="term" value="F:metal ion binding"/>
    <property type="evidence" value="ECO:0007669"/>
    <property type="project" value="UniProtKB-KW"/>
</dbReference>
<dbReference type="Gramene" id="Pp3c18_10900V3.1">
    <property type="protein sequence ID" value="Pp3c18_10900V3.1"/>
    <property type="gene ID" value="Pp3c18_10900"/>
</dbReference>
<evidence type="ECO:0000256" key="4">
    <source>
        <dbReference type="ARBA" id="ARBA00022723"/>
    </source>
</evidence>
<dbReference type="GO" id="GO:0016226">
    <property type="term" value="P:iron-sulfur cluster assembly"/>
    <property type="evidence" value="ECO:0000318"/>
    <property type="project" value="GO_Central"/>
</dbReference>
<keyword evidence="6" id="KW-0067">ATP-binding</keyword>
<evidence type="ECO:0000256" key="2">
    <source>
        <dbReference type="ARBA" id="ARBA00004173"/>
    </source>
</evidence>
<dbReference type="GO" id="GO:0005524">
    <property type="term" value="F:ATP binding"/>
    <property type="evidence" value="ECO:0007669"/>
    <property type="project" value="UniProtKB-KW"/>
</dbReference>
<keyword evidence="7" id="KW-0809">Transit peptide</keyword>
<keyword evidence="9" id="KW-0411">Iron-sulfur</keyword>
<sequence>MAMAPRSMWNTLVQYKGFWDRNGRQLFSSNTGNQKRGPVMSKPMVFGVENIIAISSGKGGVGKSTTAVNLAVALAMECRLRVGLLDADVYGPSIPTLMKLDGRPQLDSESKMIPMENYGVRCMSMGLLMDKDSPAVWRGPMVMSALEKLVRGTAWGKLDILVIDMPPGTGDAQISISQRLPLAGAVIVSTPQDIALIDARRGANMFRKVDVPILGLIENMSYFKCPNCGERSHIFGHGGARATAEEMDMNFLGEVPLNVEIRQTSDAGSPIVASAPNSEASKVYRGIAVEIASKLKDWVSSGVGAGPRITVE</sequence>
<keyword evidence="5" id="KW-0547">Nucleotide-binding</keyword>
<dbReference type="InterPro" id="IPR027417">
    <property type="entry name" value="P-loop_NTPase"/>
</dbReference>
<dbReference type="Gene3D" id="3.40.50.300">
    <property type="entry name" value="P-loop containing nucleotide triphosphate hydrolases"/>
    <property type="match status" value="1"/>
</dbReference>
<keyword evidence="3" id="KW-0004">4Fe-4S</keyword>
<dbReference type="EnsemblPlants" id="Pp3c18_10900V3.1">
    <property type="protein sequence ID" value="Pp3c18_10900V3.1"/>
    <property type="gene ID" value="Pp3c18_10900"/>
</dbReference>
<evidence type="ECO:0000256" key="5">
    <source>
        <dbReference type="ARBA" id="ARBA00022741"/>
    </source>
</evidence>
<dbReference type="Proteomes" id="UP000006727">
    <property type="component" value="Chromosome 18"/>
</dbReference>
<evidence type="ECO:0000256" key="3">
    <source>
        <dbReference type="ARBA" id="ARBA00022485"/>
    </source>
</evidence>
<dbReference type="PaxDb" id="3218-PP1S19_294V6.1"/>
<dbReference type="FunCoup" id="A0A2K1J0M4">
    <property type="interactions" value="2106"/>
</dbReference>
<evidence type="ECO:0000256" key="6">
    <source>
        <dbReference type="ARBA" id="ARBA00022840"/>
    </source>
</evidence>
<dbReference type="RefSeq" id="XP_024403096.1">
    <property type="nucleotide sequence ID" value="XM_024547328.1"/>
</dbReference>
<proteinExistence type="inferred from homology"/>
<evidence type="ECO:0000256" key="11">
    <source>
        <dbReference type="ARBA" id="ARBA00024036"/>
    </source>
</evidence>
<dbReference type="GO" id="GO:0051539">
    <property type="term" value="F:4 iron, 4 sulfur cluster binding"/>
    <property type="evidence" value="ECO:0000318"/>
    <property type="project" value="GO_Central"/>
</dbReference>